<evidence type="ECO:0000313" key="2">
    <source>
        <dbReference type="Proteomes" id="UP000250369"/>
    </source>
</evidence>
<organism evidence="1 2">
    <name type="scientific">Paenibacillus contaminans</name>
    <dbReference type="NCBI Taxonomy" id="450362"/>
    <lineage>
        <taxon>Bacteria</taxon>
        <taxon>Bacillati</taxon>
        <taxon>Bacillota</taxon>
        <taxon>Bacilli</taxon>
        <taxon>Bacillales</taxon>
        <taxon>Paenibacillaceae</taxon>
        <taxon>Paenibacillus</taxon>
    </lineage>
</organism>
<name>A0A329MTJ7_9BACL</name>
<sequence>MKAAETFPAAYTIRNRRGVKQFKSDAVPEELIGELLMPGEKLVGMLQIGYPEAMPDHEERRIAADQKWTVVRSASLTKDDFSDGTIGRSAQ</sequence>
<keyword evidence="2" id="KW-1185">Reference proteome</keyword>
<gene>
    <name evidence="1" type="ORF">DQG23_03580</name>
</gene>
<reference evidence="1 2" key="1">
    <citation type="journal article" date="2009" name="Int. J. Syst. Evol. Microbiol.">
        <title>Paenibacillus contaminans sp. nov., isolated from a contaminated laboratory plate.</title>
        <authorList>
            <person name="Chou J.H."/>
            <person name="Lee J.H."/>
            <person name="Lin M.C."/>
            <person name="Chang P.S."/>
            <person name="Arun A.B."/>
            <person name="Young C.C."/>
            <person name="Chen W.M."/>
        </authorList>
    </citation>
    <scope>NUCLEOTIDE SEQUENCE [LARGE SCALE GENOMIC DNA]</scope>
    <source>
        <strain evidence="1 2">CKOBP-6</strain>
    </source>
</reference>
<dbReference type="AlphaFoldDB" id="A0A329MTJ7"/>
<protein>
    <submittedName>
        <fullName evidence="1">Uncharacterized protein</fullName>
    </submittedName>
</protein>
<dbReference type="OrthoDB" id="9804207at2"/>
<dbReference type="RefSeq" id="WP_113029396.1">
    <property type="nucleotide sequence ID" value="NZ_QMFB01000001.1"/>
</dbReference>
<comment type="caution">
    <text evidence="1">The sequence shown here is derived from an EMBL/GenBank/DDBJ whole genome shotgun (WGS) entry which is preliminary data.</text>
</comment>
<dbReference type="Proteomes" id="UP000250369">
    <property type="component" value="Unassembled WGS sequence"/>
</dbReference>
<proteinExistence type="predicted"/>
<evidence type="ECO:0000313" key="1">
    <source>
        <dbReference type="EMBL" id="RAV23285.1"/>
    </source>
</evidence>
<accession>A0A329MTJ7</accession>
<dbReference type="EMBL" id="QMFB01000001">
    <property type="protein sequence ID" value="RAV23285.1"/>
    <property type="molecule type" value="Genomic_DNA"/>
</dbReference>